<sequence length="149" mass="17107">MKKFFVFFLQNNLTSKEDQDLLDLVEEPKIIPWISDDELNHYAIQFQKSGFTGGLNYYRNMGLNWELMAPWMNTGILVPALYIAGDRDCIHSMGGMKEFIHGGDFAKLVPNLKEIVIIPGGHFIQQENNLQKVKLNLLKDNQDFKKTAS</sequence>
<gene>
    <name evidence="1" type="ORF">O6H91_14G028300</name>
</gene>
<reference evidence="2" key="1">
    <citation type="journal article" date="2024" name="Proc. Natl. Acad. Sci. U.S.A.">
        <title>Extraordinary preservation of gene collinearity over three hundred million years revealed in homosporous lycophytes.</title>
        <authorList>
            <person name="Li C."/>
            <person name="Wickell D."/>
            <person name="Kuo L.Y."/>
            <person name="Chen X."/>
            <person name="Nie B."/>
            <person name="Liao X."/>
            <person name="Peng D."/>
            <person name="Ji J."/>
            <person name="Jenkins J."/>
            <person name="Williams M."/>
            <person name="Shu S."/>
            <person name="Plott C."/>
            <person name="Barry K."/>
            <person name="Rajasekar S."/>
            <person name="Grimwood J."/>
            <person name="Han X."/>
            <person name="Sun S."/>
            <person name="Hou Z."/>
            <person name="He W."/>
            <person name="Dai G."/>
            <person name="Sun C."/>
            <person name="Schmutz J."/>
            <person name="Leebens-Mack J.H."/>
            <person name="Li F.W."/>
            <person name="Wang L."/>
        </authorList>
    </citation>
    <scope>NUCLEOTIDE SEQUENCE [LARGE SCALE GENOMIC DNA]</scope>
    <source>
        <strain evidence="2">cv. PW_Plant_1</strain>
    </source>
</reference>
<proteinExistence type="predicted"/>
<comment type="caution">
    <text evidence="1">The sequence shown here is derived from an EMBL/GenBank/DDBJ whole genome shotgun (WGS) entry which is preliminary data.</text>
</comment>
<evidence type="ECO:0000313" key="1">
    <source>
        <dbReference type="EMBL" id="KAJ7531007.1"/>
    </source>
</evidence>
<name>A0ACC2BMT8_DIPCM</name>
<organism evidence="1 2">
    <name type="scientific">Diphasiastrum complanatum</name>
    <name type="common">Issler's clubmoss</name>
    <name type="synonym">Lycopodium complanatum</name>
    <dbReference type="NCBI Taxonomy" id="34168"/>
    <lineage>
        <taxon>Eukaryota</taxon>
        <taxon>Viridiplantae</taxon>
        <taxon>Streptophyta</taxon>
        <taxon>Embryophyta</taxon>
        <taxon>Tracheophyta</taxon>
        <taxon>Lycopodiopsida</taxon>
        <taxon>Lycopodiales</taxon>
        <taxon>Lycopodiaceae</taxon>
        <taxon>Lycopodioideae</taxon>
        <taxon>Diphasiastrum</taxon>
    </lineage>
</organism>
<dbReference type="Proteomes" id="UP001162992">
    <property type="component" value="Chromosome 14"/>
</dbReference>
<keyword evidence="2" id="KW-1185">Reference proteome</keyword>
<dbReference type="EMBL" id="CM055105">
    <property type="protein sequence ID" value="KAJ7531007.1"/>
    <property type="molecule type" value="Genomic_DNA"/>
</dbReference>
<accession>A0ACC2BMT8</accession>
<evidence type="ECO:0000313" key="2">
    <source>
        <dbReference type="Proteomes" id="UP001162992"/>
    </source>
</evidence>
<protein>
    <submittedName>
        <fullName evidence="1">Uncharacterized protein</fullName>
    </submittedName>
</protein>